<dbReference type="PANTHER" id="PTHR37507:SF2">
    <property type="entry name" value="SPORULATION PROTEIN YDCC"/>
    <property type="match status" value="1"/>
</dbReference>
<keyword evidence="4" id="KW-1185">Reference proteome</keyword>
<organism evidence="3 4">
    <name type="scientific">Parahaliea maris</name>
    <dbReference type="NCBI Taxonomy" id="2716870"/>
    <lineage>
        <taxon>Bacteria</taxon>
        <taxon>Pseudomonadati</taxon>
        <taxon>Pseudomonadota</taxon>
        <taxon>Gammaproteobacteria</taxon>
        <taxon>Cellvibrionales</taxon>
        <taxon>Halieaceae</taxon>
        <taxon>Parahaliea</taxon>
    </lineage>
</organism>
<dbReference type="InterPro" id="IPR033399">
    <property type="entry name" value="TP_0789-like"/>
</dbReference>
<dbReference type="PANTHER" id="PTHR37507">
    <property type="entry name" value="SPORULATION PROTEIN YDCC"/>
    <property type="match status" value="1"/>
</dbReference>
<dbReference type="CDD" id="cd16329">
    <property type="entry name" value="LolA_like"/>
    <property type="match status" value="1"/>
</dbReference>
<feature type="chain" id="PRO_5022821410" evidence="1">
    <location>
        <begin position="22"/>
        <end position="252"/>
    </location>
</feature>
<keyword evidence="1" id="KW-0732">Signal</keyword>
<evidence type="ECO:0000256" key="1">
    <source>
        <dbReference type="SAM" id="SignalP"/>
    </source>
</evidence>
<dbReference type="Gene3D" id="2.50.20.10">
    <property type="entry name" value="Lipoprotein localisation LolA/LolB/LppX"/>
    <property type="match status" value="1"/>
</dbReference>
<dbReference type="AlphaFoldDB" id="A0A5C9A2N5"/>
<protein>
    <submittedName>
        <fullName evidence="3">Outer membrane lipoprotein-sorting protein</fullName>
    </submittedName>
</protein>
<accession>A0A5C9A2N5</accession>
<dbReference type="RefSeq" id="WP_148068554.1">
    <property type="nucleotide sequence ID" value="NZ_VRZA01000003.1"/>
</dbReference>
<name>A0A5C9A2N5_9GAMM</name>
<evidence type="ECO:0000313" key="4">
    <source>
        <dbReference type="Proteomes" id="UP000321039"/>
    </source>
</evidence>
<keyword evidence="3" id="KW-0449">Lipoprotein</keyword>
<comment type="caution">
    <text evidence="3">The sequence shown here is derived from an EMBL/GenBank/DDBJ whole genome shotgun (WGS) entry which is preliminary data.</text>
</comment>
<feature type="domain" description="Uncharacterized protein TP-0789" evidence="2">
    <location>
        <begin position="68"/>
        <end position="248"/>
    </location>
</feature>
<sequence length="252" mass="28657">MPARLLLILLLSPLLCTRALGADAPTASEIIRSAIDHYRGTTSYSEMTMVIHRPDWERSMSMRAWTEGDKHTLVRVTAPRKDAGNGTLTVDGNMWTFTPSINRVIKIPASMMSQNWMGSDFSNKDVSKDTDIIDQYDHSLLETREQDGHTVYVIQSVPHEEAAVVWGREVLTVRDDWVLLQQDFRDQDDVLVKTLRALEIQPMSGRNVATVMRMSQQENPEEWTELRTGAIQFDVDVAANLFTLSNLRNPRQ</sequence>
<dbReference type="Proteomes" id="UP000321039">
    <property type="component" value="Unassembled WGS sequence"/>
</dbReference>
<feature type="signal peptide" evidence="1">
    <location>
        <begin position="1"/>
        <end position="21"/>
    </location>
</feature>
<proteinExistence type="predicted"/>
<dbReference type="EMBL" id="VRZA01000003">
    <property type="protein sequence ID" value="TXS94212.1"/>
    <property type="molecule type" value="Genomic_DNA"/>
</dbReference>
<evidence type="ECO:0000313" key="3">
    <source>
        <dbReference type="EMBL" id="TXS94212.1"/>
    </source>
</evidence>
<dbReference type="InterPro" id="IPR052944">
    <property type="entry name" value="Sporulation_related"/>
</dbReference>
<evidence type="ECO:0000259" key="2">
    <source>
        <dbReference type="Pfam" id="PF17131"/>
    </source>
</evidence>
<dbReference type="Pfam" id="PF17131">
    <property type="entry name" value="LolA_like"/>
    <property type="match status" value="1"/>
</dbReference>
<reference evidence="3 4" key="1">
    <citation type="submission" date="2019-08" db="EMBL/GenBank/DDBJ databases">
        <title>Parahaliea maris sp. nov., isolated from the surface seawater.</title>
        <authorList>
            <person name="Liu Y."/>
        </authorList>
    </citation>
    <scope>NUCLEOTIDE SEQUENCE [LARGE SCALE GENOMIC DNA]</scope>
    <source>
        <strain evidence="3 4">HSLHS9</strain>
    </source>
</reference>
<gene>
    <name evidence="3" type="ORF">FV139_11500</name>
</gene>